<dbReference type="KEGG" id="sari:H5J25_06415"/>
<dbReference type="NCBIfam" id="TIGR00077">
    <property type="entry name" value="lspA"/>
    <property type="match status" value="1"/>
</dbReference>
<dbReference type="EC" id="3.4.23.36" evidence="9"/>
<feature type="active site" evidence="9">
    <location>
        <position position="144"/>
    </location>
</feature>
<comment type="pathway">
    <text evidence="9">Protein modification; lipoprotein biosynthesis (signal peptide cleavage).</text>
</comment>
<comment type="subcellular location">
    <subcellularLocation>
        <location evidence="9">Cell membrane</location>
        <topology evidence="9">Multi-pass membrane protein</topology>
    </subcellularLocation>
</comment>
<accession>A0A974NWS7</accession>
<evidence type="ECO:0000256" key="6">
    <source>
        <dbReference type="ARBA" id="ARBA00022801"/>
    </source>
</evidence>
<keyword evidence="6 9" id="KW-0378">Hydrolase</keyword>
<dbReference type="Pfam" id="PF01252">
    <property type="entry name" value="Peptidase_A8"/>
    <property type="match status" value="1"/>
</dbReference>
<feature type="transmembrane region" description="Helical" evidence="9">
    <location>
        <begin position="74"/>
        <end position="92"/>
    </location>
</feature>
<dbReference type="PROSITE" id="PS00855">
    <property type="entry name" value="SPASE_II"/>
    <property type="match status" value="1"/>
</dbReference>
<sequence length="185" mass="19953">MSGLPQNGMPKAGVIAAVSLFVADQVSKAIVVGPLGIDRLGQYREIVSFFDLRFVPNIGISLGLLQANSDTTRWALVALTAVIAIGVAIWMTRERNRYDQMALGLVLGGALGNILDRIRFGYVVDFADFHIGNWRPFLVFNLADAAITIGVIILLVRALLIRDTDKTNSSDVQDAGKAPVENSNA</sequence>
<evidence type="ECO:0000256" key="10">
    <source>
        <dbReference type="RuleBase" id="RU000594"/>
    </source>
</evidence>
<dbReference type="GO" id="GO:0006508">
    <property type="term" value="P:proteolysis"/>
    <property type="evidence" value="ECO:0007669"/>
    <property type="project" value="UniProtKB-KW"/>
</dbReference>
<evidence type="ECO:0000313" key="12">
    <source>
        <dbReference type="EMBL" id="QQV78303.1"/>
    </source>
</evidence>
<dbReference type="GO" id="GO:0005886">
    <property type="term" value="C:plasma membrane"/>
    <property type="evidence" value="ECO:0007669"/>
    <property type="project" value="UniProtKB-SubCell"/>
</dbReference>
<evidence type="ECO:0000256" key="3">
    <source>
        <dbReference type="ARBA" id="ARBA00022670"/>
    </source>
</evidence>
<dbReference type="PANTHER" id="PTHR33695">
    <property type="entry name" value="LIPOPROTEIN SIGNAL PEPTIDASE"/>
    <property type="match status" value="1"/>
</dbReference>
<feature type="transmembrane region" description="Helical" evidence="9">
    <location>
        <begin position="101"/>
        <end position="118"/>
    </location>
</feature>
<dbReference type="RefSeq" id="WP_202095228.1">
    <property type="nucleotide sequence ID" value="NZ_CP061035.1"/>
</dbReference>
<reference evidence="13" key="1">
    <citation type="submission" date="2020-09" db="EMBL/GenBank/DDBJ databases">
        <title>Sphingomonas sp., a new species isolated from pork steak.</title>
        <authorList>
            <person name="Heidler von Heilborn D."/>
        </authorList>
    </citation>
    <scope>NUCLEOTIDE SEQUENCE [LARGE SCALE GENOMIC DNA]</scope>
</reference>
<dbReference type="AlphaFoldDB" id="A0A974NWS7"/>
<keyword evidence="7 9" id="KW-1133">Transmembrane helix</keyword>
<evidence type="ECO:0000256" key="11">
    <source>
        <dbReference type="RuleBase" id="RU004181"/>
    </source>
</evidence>
<evidence type="ECO:0000256" key="9">
    <source>
        <dbReference type="HAMAP-Rule" id="MF_00161"/>
    </source>
</evidence>
<organism evidence="12 13">
    <name type="scientific">Sphingomonas aliaeris</name>
    <dbReference type="NCBI Taxonomy" id="2759526"/>
    <lineage>
        <taxon>Bacteria</taxon>
        <taxon>Pseudomonadati</taxon>
        <taxon>Pseudomonadota</taxon>
        <taxon>Alphaproteobacteria</taxon>
        <taxon>Sphingomonadales</taxon>
        <taxon>Sphingomonadaceae</taxon>
        <taxon>Sphingomonas</taxon>
    </lineage>
</organism>
<comment type="similarity">
    <text evidence="1 9 11">Belongs to the peptidase A8 family.</text>
</comment>
<dbReference type="EMBL" id="CP061035">
    <property type="protein sequence ID" value="QQV78303.1"/>
    <property type="molecule type" value="Genomic_DNA"/>
</dbReference>
<feature type="active site" evidence="9">
    <location>
        <position position="125"/>
    </location>
</feature>
<protein>
    <recommendedName>
        <fullName evidence="9">Lipoprotein signal peptidase</fullName>
        <ecNumber evidence="9">3.4.23.36</ecNumber>
    </recommendedName>
    <alternativeName>
        <fullName evidence="9">Prolipoprotein signal peptidase</fullName>
    </alternativeName>
    <alternativeName>
        <fullName evidence="9">Signal peptidase II</fullName>
        <shortName evidence="9">SPase II</shortName>
    </alternativeName>
</protein>
<evidence type="ECO:0000256" key="7">
    <source>
        <dbReference type="ARBA" id="ARBA00022989"/>
    </source>
</evidence>
<evidence type="ECO:0000256" key="1">
    <source>
        <dbReference type="ARBA" id="ARBA00006139"/>
    </source>
</evidence>
<dbReference type="HAMAP" id="MF_00161">
    <property type="entry name" value="LspA"/>
    <property type="match status" value="1"/>
</dbReference>
<proteinExistence type="inferred from homology"/>
<feature type="transmembrane region" description="Helical" evidence="9">
    <location>
        <begin position="138"/>
        <end position="160"/>
    </location>
</feature>
<evidence type="ECO:0000256" key="5">
    <source>
        <dbReference type="ARBA" id="ARBA00022750"/>
    </source>
</evidence>
<dbReference type="InterPro" id="IPR001872">
    <property type="entry name" value="Peptidase_A8"/>
</dbReference>
<dbReference type="PRINTS" id="PR00781">
    <property type="entry name" value="LIPOSIGPTASE"/>
</dbReference>
<keyword evidence="8 9" id="KW-0472">Membrane</keyword>
<dbReference type="Proteomes" id="UP000595894">
    <property type="component" value="Chromosome"/>
</dbReference>
<comment type="catalytic activity">
    <reaction evidence="9 10">
        <text>Release of signal peptides from bacterial membrane prolipoproteins. Hydrolyzes -Xaa-Yaa-Zaa-|-(S,diacylglyceryl)Cys-, in which Xaa is hydrophobic (preferably Leu), and Yaa (Ala or Ser) and Zaa (Gly or Ala) have small, neutral side chains.</text>
        <dbReference type="EC" id="3.4.23.36"/>
    </reaction>
</comment>
<gene>
    <name evidence="9 12" type="primary">lspA</name>
    <name evidence="12" type="ORF">H5J25_06415</name>
</gene>
<dbReference type="PANTHER" id="PTHR33695:SF1">
    <property type="entry name" value="LIPOPROTEIN SIGNAL PEPTIDASE"/>
    <property type="match status" value="1"/>
</dbReference>
<evidence type="ECO:0000256" key="8">
    <source>
        <dbReference type="ARBA" id="ARBA00023136"/>
    </source>
</evidence>
<keyword evidence="5 9" id="KW-0064">Aspartyl protease</keyword>
<evidence type="ECO:0000256" key="2">
    <source>
        <dbReference type="ARBA" id="ARBA00022475"/>
    </source>
</evidence>
<keyword evidence="4 9" id="KW-0812">Transmembrane</keyword>
<dbReference type="GO" id="GO:0004190">
    <property type="term" value="F:aspartic-type endopeptidase activity"/>
    <property type="evidence" value="ECO:0007669"/>
    <property type="project" value="UniProtKB-UniRule"/>
</dbReference>
<keyword evidence="13" id="KW-1185">Reference proteome</keyword>
<comment type="function">
    <text evidence="9 10">This protein specifically catalyzes the removal of signal peptides from prolipoproteins.</text>
</comment>
<keyword evidence="3 9" id="KW-0645">Protease</keyword>
<evidence type="ECO:0000256" key="4">
    <source>
        <dbReference type="ARBA" id="ARBA00022692"/>
    </source>
</evidence>
<keyword evidence="2 9" id="KW-1003">Cell membrane</keyword>
<evidence type="ECO:0000313" key="13">
    <source>
        <dbReference type="Proteomes" id="UP000595894"/>
    </source>
</evidence>
<comment type="caution">
    <text evidence="9">Lacks conserved residue(s) required for the propagation of feature annotation.</text>
</comment>
<name>A0A974NWS7_9SPHN</name>